<keyword evidence="1" id="KW-0732">Signal</keyword>
<dbReference type="Proteomes" id="UP001310692">
    <property type="component" value="Unassembled WGS sequence"/>
</dbReference>
<reference evidence="2 3" key="1">
    <citation type="submission" date="2024-01" db="EMBL/GenBank/DDBJ databases">
        <title>Hyphobacterium bacterium isolated from marine sediment.</title>
        <authorList>
            <person name="Zhao S."/>
        </authorList>
    </citation>
    <scope>NUCLEOTIDE SEQUENCE [LARGE SCALE GENOMIC DNA]</scope>
    <source>
        <strain evidence="2 3">Y60-23</strain>
    </source>
</reference>
<dbReference type="Pfam" id="PF06707">
    <property type="entry name" value="DUF1194"/>
    <property type="match status" value="1"/>
</dbReference>
<dbReference type="InterPro" id="IPR010607">
    <property type="entry name" value="DUF1194"/>
</dbReference>
<gene>
    <name evidence="2" type="ORF">V0U35_07450</name>
</gene>
<protein>
    <submittedName>
        <fullName evidence="2">DUF1194 domain-containing protein</fullName>
    </submittedName>
</protein>
<evidence type="ECO:0000313" key="3">
    <source>
        <dbReference type="Proteomes" id="UP001310692"/>
    </source>
</evidence>
<dbReference type="Gene3D" id="3.40.50.410">
    <property type="entry name" value="von Willebrand factor, type A domain"/>
    <property type="match status" value="1"/>
</dbReference>
<keyword evidence="3" id="KW-1185">Reference proteome</keyword>
<accession>A0ABU7LYA3</accession>
<evidence type="ECO:0000313" key="2">
    <source>
        <dbReference type="EMBL" id="MEE2566514.1"/>
    </source>
</evidence>
<feature type="signal peptide" evidence="1">
    <location>
        <begin position="1"/>
        <end position="18"/>
    </location>
</feature>
<dbReference type="EMBL" id="JAZDRO010000002">
    <property type="protein sequence ID" value="MEE2566514.1"/>
    <property type="molecule type" value="Genomic_DNA"/>
</dbReference>
<feature type="chain" id="PRO_5045097943" evidence="1">
    <location>
        <begin position="19"/>
        <end position="257"/>
    </location>
</feature>
<organism evidence="2 3">
    <name type="scientific">Hyphobacterium marinum</name>
    <dbReference type="NCBI Taxonomy" id="3116574"/>
    <lineage>
        <taxon>Bacteria</taxon>
        <taxon>Pseudomonadati</taxon>
        <taxon>Pseudomonadota</taxon>
        <taxon>Alphaproteobacteria</taxon>
        <taxon>Maricaulales</taxon>
        <taxon>Maricaulaceae</taxon>
        <taxon>Hyphobacterium</taxon>
    </lineage>
</organism>
<dbReference type="InterPro" id="IPR036465">
    <property type="entry name" value="vWFA_dom_sf"/>
</dbReference>
<evidence type="ECO:0000256" key="1">
    <source>
        <dbReference type="SAM" id="SignalP"/>
    </source>
</evidence>
<dbReference type="SUPFAM" id="SSF53300">
    <property type="entry name" value="vWA-like"/>
    <property type="match status" value="1"/>
</dbReference>
<name>A0ABU7LYA3_9PROT</name>
<comment type="caution">
    <text evidence="2">The sequence shown here is derived from an EMBL/GenBank/DDBJ whole genome shotgun (WGS) entry which is preliminary data.</text>
</comment>
<sequence>MILRVVILLMLAAINAPALGQYADDWPERPRQFTDDGRMIVDLELVFAVDVSSSIDEAEALQQRQGHVAALADPDVISAIQAGGEGRVAVLYLEWADADFQRIVAPWTVIETEEDARAFAGLLAAAPFVSGRRTAIGAAISSSVDLIENNEFEGTRRVIDISGDGPQNAGPSLSEARASADADRITVNGIPMQGGRQHPFRPPVNIDVARYFENHVITGPGAFVMASESHEEFVEALRRKLIIEIAGLFPAAISSDG</sequence>
<proteinExistence type="predicted"/>
<dbReference type="RefSeq" id="WP_330196054.1">
    <property type="nucleotide sequence ID" value="NZ_JAZDRO010000002.1"/>
</dbReference>